<evidence type="ECO:0000313" key="2">
    <source>
        <dbReference type="Proteomes" id="UP000789366"/>
    </source>
</evidence>
<gene>
    <name evidence="1" type="ORF">SPELUC_LOCUS15799</name>
</gene>
<name>A0ACA9R0G5_9GLOM</name>
<proteinExistence type="predicted"/>
<accession>A0ACA9R0G5</accession>
<protein>
    <submittedName>
        <fullName evidence="1">4504_t:CDS:1</fullName>
    </submittedName>
</protein>
<evidence type="ECO:0000313" key="1">
    <source>
        <dbReference type="EMBL" id="CAG8771373.1"/>
    </source>
</evidence>
<sequence>RLIVLVLVQRESTELFFIQKNQVFASERDVQVIFVHTVQVIVQVTFILNFKN</sequence>
<reference evidence="1" key="1">
    <citation type="submission" date="2021-06" db="EMBL/GenBank/DDBJ databases">
        <authorList>
            <person name="Kallberg Y."/>
            <person name="Tangrot J."/>
            <person name="Rosling A."/>
        </authorList>
    </citation>
    <scope>NUCLEOTIDE SEQUENCE</scope>
    <source>
        <strain evidence="1">28 12/20/2015</strain>
    </source>
</reference>
<keyword evidence="2" id="KW-1185">Reference proteome</keyword>
<comment type="caution">
    <text evidence="1">The sequence shown here is derived from an EMBL/GenBank/DDBJ whole genome shotgun (WGS) entry which is preliminary data.</text>
</comment>
<dbReference type="EMBL" id="CAJVPW010054268">
    <property type="protein sequence ID" value="CAG8771373.1"/>
    <property type="molecule type" value="Genomic_DNA"/>
</dbReference>
<feature type="non-terminal residue" evidence="1">
    <location>
        <position position="1"/>
    </location>
</feature>
<organism evidence="1 2">
    <name type="scientific">Cetraspora pellucida</name>
    <dbReference type="NCBI Taxonomy" id="1433469"/>
    <lineage>
        <taxon>Eukaryota</taxon>
        <taxon>Fungi</taxon>
        <taxon>Fungi incertae sedis</taxon>
        <taxon>Mucoromycota</taxon>
        <taxon>Glomeromycotina</taxon>
        <taxon>Glomeromycetes</taxon>
        <taxon>Diversisporales</taxon>
        <taxon>Gigasporaceae</taxon>
        <taxon>Cetraspora</taxon>
    </lineage>
</organism>
<dbReference type="Proteomes" id="UP000789366">
    <property type="component" value="Unassembled WGS sequence"/>
</dbReference>